<feature type="chain" id="PRO_5010543483" evidence="1">
    <location>
        <begin position="20"/>
        <end position="302"/>
    </location>
</feature>
<evidence type="ECO:0000313" key="3">
    <source>
        <dbReference type="Proteomes" id="UP000177798"/>
    </source>
</evidence>
<evidence type="ECO:0000256" key="1">
    <source>
        <dbReference type="SAM" id="SignalP"/>
    </source>
</evidence>
<dbReference type="RefSeq" id="XP_001598475.1">
    <property type="nucleotide sequence ID" value="XM_001598425.1"/>
</dbReference>
<feature type="signal peptide" evidence="1">
    <location>
        <begin position="1"/>
        <end position="19"/>
    </location>
</feature>
<protein>
    <submittedName>
        <fullName evidence="2">Uncharacterized protein</fullName>
    </submittedName>
</protein>
<name>A0A1D9PYW0_SCLS1</name>
<organism evidence="2 3">
    <name type="scientific">Sclerotinia sclerotiorum (strain ATCC 18683 / 1980 / Ss-1)</name>
    <name type="common">White mold</name>
    <name type="synonym">Whetzelinia sclerotiorum</name>
    <dbReference type="NCBI Taxonomy" id="665079"/>
    <lineage>
        <taxon>Eukaryota</taxon>
        <taxon>Fungi</taxon>
        <taxon>Dikarya</taxon>
        <taxon>Ascomycota</taxon>
        <taxon>Pezizomycotina</taxon>
        <taxon>Leotiomycetes</taxon>
        <taxon>Helotiales</taxon>
        <taxon>Sclerotiniaceae</taxon>
        <taxon>Sclerotinia</taxon>
    </lineage>
</organism>
<dbReference type="AlphaFoldDB" id="A0A1D9PYW0"/>
<gene>
    <name evidence="2" type="ORF">sscle_03g026060</name>
</gene>
<keyword evidence="1" id="KW-0732">Signal</keyword>
<accession>A0A1D9PYW0</accession>
<dbReference type="OrthoDB" id="5329807at2759"/>
<sequence>MARFCLLALLAFTLCHTSAAPTPAPRNSLEDLLIQRLPKDANSGTFSRGSSLQGSTLQKRGRDQNYFHSALPSCSEDDDPSFAFGKSAYKDGEGTLVQSALCDNGKNTAGWNCWTDMYYTFVQIEYSDWTNTGGVIDCQTTSQCALQGISLNQSCTSNTGSWDNAIQVGAQAKLDEIKQTKWGIGGSFSYTHNVGGSQTFLTCNYATDQGSCHWDDQGCHAIWKGTRNRRVFGYMRRSCNKGREGTNLSQQREDGFWTVGILDFDVLLPDNQVIGCAAMCNDVSYPEAKPGSPLDKVPFPGR</sequence>
<evidence type="ECO:0000313" key="2">
    <source>
        <dbReference type="EMBL" id="APA07836.1"/>
    </source>
</evidence>
<dbReference type="VEuPathDB" id="FungiDB:sscle_03g026060"/>
<dbReference type="Proteomes" id="UP000177798">
    <property type="component" value="Chromosome 3"/>
</dbReference>
<proteinExistence type="predicted"/>
<dbReference type="KEGG" id="ssl:SS1G_00564"/>
<reference evidence="3" key="1">
    <citation type="journal article" date="2017" name="Genome Biol. Evol.">
        <title>The complete genome sequence of the phytopathogenic fungus Sclerotinia sclerotiorum reveals insights into the genome architecture of broad host range pathogens.</title>
        <authorList>
            <person name="Derbyshire M."/>
            <person name="Denton-Giles M."/>
            <person name="Hegedus D."/>
            <person name="Seifbarghy S."/>
            <person name="Rollins J."/>
            <person name="van Kan J."/>
            <person name="Seidl M.F."/>
            <person name="Faino L."/>
            <person name="Mbengue M."/>
            <person name="Navaud O."/>
            <person name="Raffaele S."/>
            <person name="Hammond-Kosack K."/>
            <person name="Heard S."/>
            <person name="Oliver R."/>
        </authorList>
    </citation>
    <scope>NUCLEOTIDE SEQUENCE [LARGE SCALE GENOMIC DNA]</scope>
    <source>
        <strain evidence="3">ATCC 18683 / 1980 / Ss-1</strain>
    </source>
</reference>
<dbReference type="EMBL" id="CP017816">
    <property type="protein sequence ID" value="APA07836.1"/>
    <property type="molecule type" value="Genomic_DNA"/>
</dbReference>